<dbReference type="Pfam" id="PF13414">
    <property type="entry name" value="TPR_11"/>
    <property type="match status" value="1"/>
</dbReference>
<dbReference type="Gene3D" id="1.25.40.10">
    <property type="entry name" value="Tetratricopeptide repeat domain"/>
    <property type="match status" value="1"/>
</dbReference>
<evidence type="ECO:0000313" key="3">
    <source>
        <dbReference type="EMBL" id="SCY12765.1"/>
    </source>
</evidence>
<dbReference type="SUPFAM" id="SSF48452">
    <property type="entry name" value="TPR-like"/>
    <property type="match status" value="1"/>
</dbReference>
<dbReference type="SMART" id="SM00028">
    <property type="entry name" value="TPR"/>
    <property type="match status" value="2"/>
</dbReference>
<organism evidence="3 4">
    <name type="scientific">Thiohalorhabdus denitrificans</name>
    <dbReference type="NCBI Taxonomy" id="381306"/>
    <lineage>
        <taxon>Bacteria</taxon>
        <taxon>Pseudomonadati</taxon>
        <taxon>Pseudomonadota</taxon>
        <taxon>Gammaproteobacteria</taxon>
        <taxon>Thiohalorhabdales</taxon>
        <taxon>Thiohalorhabdaceae</taxon>
        <taxon>Thiohalorhabdus</taxon>
    </lineage>
</organism>
<evidence type="ECO:0000256" key="2">
    <source>
        <dbReference type="SAM" id="SignalP"/>
    </source>
</evidence>
<dbReference type="Proteomes" id="UP000183104">
    <property type="component" value="Unassembled WGS sequence"/>
</dbReference>
<feature type="signal peptide" evidence="2">
    <location>
        <begin position="1"/>
        <end position="32"/>
    </location>
</feature>
<keyword evidence="4" id="KW-1185">Reference proteome</keyword>
<dbReference type="InterPro" id="IPR019734">
    <property type="entry name" value="TPR_rpt"/>
</dbReference>
<keyword evidence="2" id="KW-0732">Signal</keyword>
<protein>
    <submittedName>
        <fullName evidence="3">TPR repeat-containing protein</fullName>
    </submittedName>
</protein>
<dbReference type="AlphaFoldDB" id="A0A1G5DDI7"/>
<dbReference type="InterPro" id="IPR011990">
    <property type="entry name" value="TPR-like_helical_dom_sf"/>
</dbReference>
<gene>
    <name evidence="3" type="ORF">SAMN05661077_1285</name>
</gene>
<evidence type="ECO:0000256" key="1">
    <source>
        <dbReference type="PROSITE-ProRule" id="PRU00339"/>
    </source>
</evidence>
<feature type="repeat" description="TPR" evidence="1">
    <location>
        <begin position="192"/>
        <end position="225"/>
    </location>
</feature>
<evidence type="ECO:0000313" key="4">
    <source>
        <dbReference type="Proteomes" id="UP000183104"/>
    </source>
</evidence>
<dbReference type="EMBL" id="FMUN01000003">
    <property type="protein sequence ID" value="SCY12765.1"/>
    <property type="molecule type" value="Genomic_DNA"/>
</dbReference>
<accession>A0A1G5DDI7</accession>
<keyword evidence="1" id="KW-0802">TPR repeat</keyword>
<feature type="chain" id="PRO_5010274111" evidence="2">
    <location>
        <begin position="33"/>
        <end position="239"/>
    </location>
</feature>
<name>A0A1G5DDI7_9GAMM</name>
<dbReference type="STRING" id="381306.AN478_07595"/>
<dbReference type="PROSITE" id="PS50005">
    <property type="entry name" value="TPR"/>
    <property type="match status" value="1"/>
</dbReference>
<reference evidence="4" key="1">
    <citation type="submission" date="2016-10" db="EMBL/GenBank/DDBJ databases">
        <authorList>
            <person name="Varghese N."/>
        </authorList>
    </citation>
    <scope>NUCLEOTIDE SEQUENCE [LARGE SCALE GENOMIC DNA]</scope>
    <source>
        <strain evidence="4">HL 19</strain>
    </source>
</reference>
<proteinExistence type="predicted"/>
<sequence length="239" mass="26921">MAFTTPFPPITDRAALFLLLVTLSVLPAVAHAQDGKAPYIGESLDGRACSSFDGTEQGYGPYDYRKYSSSDPTLKRVEDFHFTNQVQTLAGGENSQTPIGDLHYTLMAFPNHHKALYAMIRLHTGEDGEEWTSHAQFSASPPPECFLQRAAAFTPEDPEIRLLYGIYLHRLEKSETAVDKYREALDIQEEFPEAWYNLGLAYLDLEKYEKAREAARRAYEEGYPLPGLREKLAEAGYSL</sequence>